<keyword evidence="3" id="KW-1185">Reference proteome</keyword>
<proteinExistence type="predicted"/>
<evidence type="ECO:0000256" key="1">
    <source>
        <dbReference type="SAM" id="Coils"/>
    </source>
</evidence>
<dbReference type="InParanoid" id="F9XR24"/>
<protein>
    <submittedName>
        <fullName evidence="2">Uncharacterized protein</fullName>
    </submittedName>
</protein>
<keyword evidence="1" id="KW-0175">Coiled coil</keyword>
<dbReference type="AlphaFoldDB" id="F9XR24"/>
<name>F9XR24_ZYMTI</name>
<evidence type="ECO:0000313" key="3">
    <source>
        <dbReference type="Proteomes" id="UP000008062"/>
    </source>
</evidence>
<dbReference type="RefSeq" id="XP_003847387.1">
    <property type="nucleotide sequence ID" value="XM_003847339.1"/>
</dbReference>
<accession>F9XR24</accession>
<dbReference type="Proteomes" id="UP000008062">
    <property type="component" value="Chromosome 15"/>
</dbReference>
<organism evidence="2 3">
    <name type="scientific">Zymoseptoria tritici (strain CBS 115943 / IPO323)</name>
    <name type="common">Speckled leaf blotch fungus</name>
    <name type="synonym">Septoria tritici</name>
    <dbReference type="NCBI Taxonomy" id="336722"/>
    <lineage>
        <taxon>Eukaryota</taxon>
        <taxon>Fungi</taxon>
        <taxon>Dikarya</taxon>
        <taxon>Ascomycota</taxon>
        <taxon>Pezizomycotina</taxon>
        <taxon>Dothideomycetes</taxon>
        <taxon>Dothideomycetidae</taxon>
        <taxon>Mycosphaerellales</taxon>
        <taxon>Mycosphaerellaceae</taxon>
        <taxon>Zymoseptoria</taxon>
    </lineage>
</organism>
<feature type="coiled-coil region" evidence="1">
    <location>
        <begin position="88"/>
        <end position="136"/>
    </location>
</feature>
<dbReference type="KEGG" id="ztr:MYCGRDRAFT_97627"/>
<sequence>MTYADCSSDLIFALFSNSRAPSAWTCPYNTEFASDVTGQLARCARPQDRETFMVLEHALERSQSCHSSCDDMRAYARSKGWDETYKWIEKTIEQVDEQREKAVRYKEQLVKENQQLDEEKKKVIKENEKLVQENNKLIGWNTYLTKDWITNSSKTCSSNLGRFMVFCKGQFFR</sequence>
<gene>
    <name evidence="2" type="ORF">MYCGRDRAFT_97627</name>
</gene>
<dbReference type="HOGENOM" id="CLU_1548837_0_0_1"/>
<dbReference type="GeneID" id="13400137"/>
<dbReference type="EMBL" id="CM001210">
    <property type="protein sequence ID" value="EGP82363.1"/>
    <property type="molecule type" value="Genomic_DNA"/>
</dbReference>
<evidence type="ECO:0000313" key="2">
    <source>
        <dbReference type="EMBL" id="EGP82363.1"/>
    </source>
</evidence>
<reference evidence="2 3" key="1">
    <citation type="journal article" date="2011" name="PLoS Genet.">
        <title>Finished genome of the fungal wheat pathogen Mycosphaerella graminicola reveals dispensome structure, chromosome plasticity, and stealth pathogenesis.</title>
        <authorList>
            <person name="Goodwin S.B."/>
            <person name="Ben M'barek S."/>
            <person name="Dhillon B."/>
            <person name="Wittenberg A.H.J."/>
            <person name="Crane C.F."/>
            <person name="Hane J.K."/>
            <person name="Foster A.J."/>
            <person name="Van der Lee T.A.J."/>
            <person name="Grimwood J."/>
            <person name="Aerts A."/>
            <person name="Antoniw J."/>
            <person name="Bailey A."/>
            <person name="Bluhm B."/>
            <person name="Bowler J."/>
            <person name="Bristow J."/>
            <person name="van der Burgt A."/>
            <person name="Canto-Canche B."/>
            <person name="Churchill A.C.L."/>
            <person name="Conde-Ferraez L."/>
            <person name="Cools H.J."/>
            <person name="Coutinho P.M."/>
            <person name="Csukai M."/>
            <person name="Dehal P."/>
            <person name="De Wit P."/>
            <person name="Donzelli B."/>
            <person name="van de Geest H.C."/>
            <person name="van Ham R.C.H.J."/>
            <person name="Hammond-Kosack K.E."/>
            <person name="Henrissat B."/>
            <person name="Kilian A."/>
            <person name="Kobayashi A.K."/>
            <person name="Koopmann E."/>
            <person name="Kourmpetis Y."/>
            <person name="Kuzniar A."/>
            <person name="Lindquist E."/>
            <person name="Lombard V."/>
            <person name="Maliepaard C."/>
            <person name="Martins N."/>
            <person name="Mehrabi R."/>
            <person name="Nap J.P.H."/>
            <person name="Ponomarenko A."/>
            <person name="Rudd J.J."/>
            <person name="Salamov A."/>
            <person name="Schmutz J."/>
            <person name="Schouten H.J."/>
            <person name="Shapiro H."/>
            <person name="Stergiopoulos I."/>
            <person name="Torriani S.F.F."/>
            <person name="Tu H."/>
            <person name="de Vries R.P."/>
            <person name="Waalwijk C."/>
            <person name="Ware S.B."/>
            <person name="Wiebenga A."/>
            <person name="Zwiers L.-H."/>
            <person name="Oliver R.P."/>
            <person name="Grigoriev I.V."/>
            <person name="Kema G.H.J."/>
        </authorList>
    </citation>
    <scope>NUCLEOTIDE SEQUENCE [LARGE SCALE GENOMIC DNA]</scope>
    <source>
        <strain evidence="3">CBS 115943 / IPO323</strain>
    </source>
</reference>